<evidence type="ECO:0000256" key="4">
    <source>
        <dbReference type="ARBA" id="ARBA00022801"/>
    </source>
</evidence>
<organism evidence="9 10">
    <name type="scientific">Tritrichomonas foetus</name>
    <dbReference type="NCBI Taxonomy" id="1144522"/>
    <lineage>
        <taxon>Eukaryota</taxon>
        <taxon>Metamonada</taxon>
        <taxon>Parabasalia</taxon>
        <taxon>Tritrichomonadida</taxon>
        <taxon>Tritrichomonadidae</taxon>
        <taxon>Tritrichomonas</taxon>
    </lineage>
</organism>
<evidence type="ECO:0000256" key="2">
    <source>
        <dbReference type="ARBA" id="ARBA00006859"/>
    </source>
</evidence>
<feature type="transmembrane region" description="Helical" evidence="8">
    <location>
        <begin position="209"/>
        <end position="226"/>
    </location>
</feature>
<keyword evidence="7 8" id="KW-0472">Membrane</keyword>
<evidence type="ECO:0000256" key="7">
    <source>
        <dbReference type="ARBA" id="ARBA00023136"/>
    </source>
</evidence>
<evidence type="ECO:0000256" key="6">
    <source>
        <dbReference type="ARBA" id="ARBA00022989"/>
    </source>
</evidence>
<dbReference type="GO" id="GO:0098554">
    <property type="term" value="C:cytoplasmic side of endoplasmic reticulum membrane"/>
    <property type="evidence" value="ECO:0007669"/>
    <property type="project" value="TreeGrafter"/>
</dbReference>
<dbReference type="VEuPathDB" id="TrichDB:TRFO_26551"/>
<name>A0A1J4K3R3_9EUKA</name>
<dbReference type="InterPro" id="IPR007369">
    <property type="entry name" value="Peptidase_A22B_SPP"/>
</dbReference>
<keyword evidence="10" id="KW-1185">Reference proteome</keyword>
<feature type="transmembrane region" description="Helical" evidence="8">
    <location>
        <begin position="41"/>
        <end position="59"/>
    </location>
</feature>
<sequence length="304" mass="34209">MDSLILGSLAITSVGLGSWFAGTDDEEKPKDVLSESRIKFYPYISAATLIGMNLLIEGLGPQMVNFIFMFYFGLAGTTSVWFFLRSFVSKRFRKFKLFMFPQSHSIITEFVLPAHSVGFYESDAILYPIALFINIFYFRTRNTIANNIIAFCIAFNGVLSIRVDKFTSAAPLLWSLLIYDVFFVYSTDIMTSVAVSIEGPIKLQIRKEHGYSVLGLGDLVIPGIFLSVCSRFDTFIYKLLHRKSPYWIVGMIGYALSMAFTDIVCYLTKSGQPALLFITPAVTVPIVILAFIRKEHYAFLSFSG</sequence>
<keyword evidence="5" id="KW-0256">Endoplasmic reticulum</keyword>
<dbReference type="RefSeq" id="XP_068358746.1">
    <property type="nucleotide sequence ID" value="XM_068505013.1"/>
</dbReference>
<comment type="similarity">
    <text evidence="2">Belongs to the peptidase A22B family.</text>
</comment>
<dbReference type="Proteomes" id="UP000179807">
    <property type="component" value="Unassembled WGS sequence"/>
</dbReference>
<feature type="transmembrane region" description="Helical" evidence="8">
    <location>
        <begin position="66"/>
        <end position="84"/>
    </location>
</feature>
<feature type="transmembrane region" description="Helical" evidence="8">
    <location>
        <begin position="173"/>
        <end position="197"/>
    </location>
</feature>
<keyword evidence="4" id="KW-0378">Hydrolase</keyword>
<evidence type="ECO:0000313" key="9">
    <source>
        <dbReference type="EMBL" id="OHT05610.1"/>
    </source>
</evidence>
<dbReference type="GeneID" id="94839717"/>
<dbReference type="GO" id="GO:0006465">
    <property type="term" value="P:signal peptide processing"/>
    <property type="evidence" value="ECO:0007669"/>
    <property type="project" value="TreeGrafter"/>
</dbReference>
<keyword evidence="3 8" id="KW-0812">Transmembrane</keyword>
<dbReference type="SMART" id="SM00730">
    <property type="entry name" value="PSN"/>
    <property type="match status" value="1"/>
</dbReference>
<dbReference type="PANTHER" id="PTHR12174">
    <property type="entry name" value="SIGNAL PEPTIDE PEPTIDASE"/>
    <property type="match status" value="1"/>
</dbReference>
<dbReference type="GO" id="GO:0042500">
    <property type="term" value="F:aspartic endopeptidase activity, intramembrane cleaving"/>
    <property type="evidence" value="ECO:0007669"/>
    <property type="project" value="InterPro"/>
</dbReference>
<evidence type="ECO:0000256" key="5">
    <source>
        <dbReference type="ARBA" id="ARBA00022824"/>
    </source>
</evidence>
<dbReference type="InterPro" id="IPR006639">
    <property type="entry name" value="Preselin/SPP"/>
</dbReference>
<evidence type="ECO:0000256" key="3">
    <source>
        <dbReference type="ARBA" id="ARBA00022692"/>
    </source>
</evidence>
<gene>
    <name evidence="9" type="ORF">TRFO_26551</name>
</gene>
<evidence type="ECO:0000256" key="8">
    <source>
        <dbReference type="SAM" id="Phobius"/>
    </source>
</evidence>
<dbReference type="GO" id="GO:0098553">
    <property type="term" value="C:lumenal side of endoplasmic reticulum membrane"/>
    <property type="evidence" value="ECO:0007669"/>
    <property type="project" value="TreeGrafter"/>
</dbReference>
<proteinExistence type="inferred from homology"/>
<dbReference type="EMBL" id="MLAK01000751">
    <property type="protein sequence ID" value="OHT05610.1"/>
    <property type="molecule type" value="Genomic_DNA"/>
</dbReference>
<accession>A0A1J4K3R3</accession>
<dbReference type="PANTHER" id="PTHR12174:SF23">
    <property type="entry name" value="MINOR HISTOCOMPATIBILITY ANTIGEN H13"/>
    <property type="match status" value="1"/>
</dbReference>
<evidence type="ECO:0000256" key="1">
    <source>
        <dbReference type="ARBA" id="ARBA00004477"/>
    </source>
</evidence>
<dbReference type="OrthoDB" id="29661at2759"/>
<reference evidence="9" key="1">
    <citation type="submission" date="2016-10" db="EMBL/GenBank/DDBJ databases">
        <authorList>
            <person name="Benchimol M."/>
            <person name="Almeida L.G."/>
            <person name="Vasconcelos A.T."/>
            <person name="Perreira-Neves A."/>
            <person name="Rosa I.A."/>
            <person name="Tasca T."/>
            <person name="Bogo M.R."/>
            <person name="de Souza W."/>
        </authorList>
    </citation>
    <scope>NUCLEOTIDE SEQUENCE [LARGE SCALE GENOMIC DNA]</scope>
    <source>
        <strain evidence="9">K</strain>
    </source>
</reference>
<feature type="transmembrane region" description="Helical" evidence="8">
    <location>
        <begin position="144"/>
        <end position="161"/>
    </location>
</feature>
<dbReference type="Pfam" id="PF04258">
    <property type="entry name" value="Peptidase_A22B"/>
    <property type="match status" value="1"/>
</dbReference>
<keyword evidence="6 8" id="KW-1133">Transmembrane helix</keyword>
<dbReference type="AlphaFoldDB" id="A0A1J4K3R3"/>
<comment type="subcellular location">
    <subcellularLocation>
        <location evidence="1">Endoplasmic reticulum membrane</location>
        <topology evidence="1">Multi-pass membrane protein</topology>
    </subcellularLocation>
</comment>
<protein>
    <submittedName>
        <fullName evidence="9">Clan AD, family A22, presenilin-like aspartic peptidase</fullName>
    </submittedName>
</protein>
<comment type="caution">
    <text evidence="9">The sequence shown here is derived from an EMBL/GenBank/DDBJ whole genome shotgun (WGS) entry which is preliminary data.</text>
</comment>
<dbReference type="GO" id="GO:0033619">
    <property type="term" value="P:membrane protein proteolysis"/>
    <property type="evidence" value="ECO:0007669"/>
    <property type="project" value="TreeGrafter"/>
</dbReference>
<feature type="transmembrane region" description="Helical" evidence="8">
    <location>
        <begin position="246"/>
        <end position="267"/>
    </location>
</feature>
<evidence type="ECO:0000313" key="10">
    <source>
        <dbReference type="Proteomes" id="UP000179807"/>
    </source>
</evidence>
<feature type="transmembrane region" description="Helical" evidence="8">
    <location>
        <begin position="274"/>
        <end position="292"/>
    </location>
</feature>